<evidence type="ECO:0000256" key="2">
    <source>
        <dbReference type="ARBA" id="ARBA00022722"/>
    </source>
</evidence>
<comment type="function">
    <text evidence="6">Toxic component of a toxin-antitoxin (TA) system. An RNase.</text>
</comment>
<feature type="domain" description="PIN" evidence="7">
    <location>
        <begin position="4"/>
        <end position="119"/>
    </location>
</feature>
<evidence type="ECO:0000256" key="5">
    <source>
        <dbReference type="ARBA" id="ARBA00022842"/>
    </source>
</evidence>
<reference evidence="8 9" key="1">
    <citation type="submission" date="2020-03" db="EMBL/GenBank/DDBJ databases">
        <title>Chryseoglobus sp. isolated from a deep-sea seamount.</title>
        <authorList>
            <person name="Zhang D.-C."/>
        </authorList>
    </citation>
    <scope>NUCLEOTIDE SEQUENCE [LARGE SCALE GENOMIC DNA]</scope>
    <source>
        <strain evidence="8 9">KN1116</strain>
    </source>
</reference>
<feature type="binding site" evidence="6">
    <location>
        <position position="91"/>
    </location>
    <ligand>
        <name>Mg(2+)</name>
        <dbReference type="ChEBI" id="CHEBI:18420"/>
    </ligand>
</feature>
<dbReference type="GO" id="GO:0004540">
    <property type="term" value="F:RNA nuclease activity"/>
    <property type="evidence" value="ECO:0007669"/>
    <property type="project" value="InterPro"/>
</dbReference>
<dbReference type="GO" id="GO:0000287">
    <property type="term" value="F:magnesium ion binding"/>
    <property type="evidence" value="ECO:0007669"/>
    <property type="project" value="UniProtKB-UniRule"/>
</dbReference>
<dbReference type="GO" id="GO:0090729">
    <property type="term" value="F:toxin activity"/>
    <property type="evidence" value="ECO:0007669"/>
    <property type="project" value="UniProtKB-KW"/>
</dbReference>
<evidence type="ECO:0000256" key="3">
    <source>
        <dbReference type="ARBA" id="ARBA00022723"/>
    </source>
</evidence>
<dbReference type="RefSeq" id="WP_152583840.1">
    <property type="nucleotide sequence ID" value="NZ_JAVJPO010000024.1"/>
</dbReference>
<dbReference type="CDD" id="cd09874">
    <property type="entry name" value="PIN_MT3492-like"/>
    <property type="match status" value="1"/>
</dbReference>
<feature type="binding site" evidence="6">
    <location>
        <position position="6"/>
    </location>
    <ligand>
        <name>Mg(2+)</name>
        <dbReference type="ChEBI" id="CHEBI:18420"/>
    </ligand>
</feature>
<comment type="similarity">
    <text evidence="6">Belongs to the PINc/VapC protein family.</text>
</comment>
<dbReference type="Proteomes" id="UP000818266">
    <property type="component" value="Unassembled WGS sequence"/>
</dbReference>
<evidence type="ECO:0000256" key="4">
    <source>
        <dbReference type="ARBA" id="ARBA00022801"/>
    </source>
</evidence>
<keyword evidence="6" id="KW-0800">Toxin</keyword>
<name>A0A9E5JQU7_9MICO</name>
<keyword evidence="1 6" id="KW-1277">Toxin-antitoxin system</keyword>
<dbReference type="EMBL" id="VIKT02000015">
    <property type="protein sequence ID" value="NHF63441.1"/>
    <property type="molecule type" value="Genomic_DNA"/>
</dbReference>
<dbReference type="HAMAP" id="MF_00265">
    <property type="entry name" value="VapC_Nob1"/>
    <property type="match status" value="1"/>
</dbReference>
<dbReference type="InterPro" id="IPR022907">
    <property type="entry name" value="VapC_family"/>
</dbReference>
<evidence type="ECO:0000256" key="1">
    <source>
        <dbReference type="ARBA" id="ARBA00022649"/>
    </source>
</evidence>
<dbReference type="Pfam" id="PF01850">
    <property type="entry name" value="PIN"/>
    <property type="match status" value="1"/>
</dbReference>
<gene>
    <name evidence="6" type="primary">vapC</name>
    <name evidence="8" type="ORF">FK219_009360</name>
</gene>
<comment type="caution">
    <text evidence="8">The sequence shown here is derived from an EMBL/GenBank/DDBJ whole genome shotgun (WGS) entry which is preliminary data.</text>
</comment>
<dbReference type="AlphaFoldDB" id="A0A9E5JQU7"/>
<evidence type="ECO:0000313" key="9">
    <source>
        <dbReference type="Proteomes" id="UP000818266"/>
    </source>
</evidence>
<evidence type="ECO:0000256" key="6">
    <source>
        <dbReference type="HAMAP-Rule" id="MF_00265"/>
    </source>
</evidence>
<organism evidence="8 9">
    <name type="scientific">Microcella pacifica</name>
    <dbReference type="NCBI Taxonomy" id="2591847"/>
    <lineage>
        <taxon>Bacteria</taxon>
        <taxon>Bacillati</taxon>
        <taxon>Actinomycetota</taxon>
        <taxon>Actinomycetes</taxon>
        <taxon>Micrococcales</taxon>
        <taxon>Microbacteriaceae</taxon>
        <taxon>Microcella</taxon>
    </lineage>
</organism>
<dbReference type="OrthoDB" id="1525146at2"/>
<keyword evidence="4 6" id="KW-0378">Hydrolase</keyword>
<comment type="cofactor">
    <cofactor evidence="6">
        <name>Mg(2+)</name>
        <dbReference type="ChEBI" id="CHEBI:18420"/>
    </cofactor>
</comment>
<dbReference type="Gene3D" id="3.40.50.1010">
    <property type="entry name" value="5'-nuclease"/>
    <property type="match status" value="1"/>
</dbReference>
<evidence type="ECO:0000313" key="8">
    <source>
        <dbReference type="EMBL" id="NHF63441.1"/>
    </source>
</evidence>
<dbReference type="EC" id="3.1.-.-" evidence="6"/>
<evidence type="ECO:0000259" key="7">
    <source>
        <dbReference type="Pfam" id="PF01850"/>
    </source>
</evidence>
<dbReference type="InterPro" id="IPR029060">
    <property type="entry name" value="PIN-like_dom_sf"/>
</dbReference>
<keyword evidence="3 6" id="KW-0479">Metal-binding</keyword>
<dbReference type="SUPFAM" id="SSF88723">
    <property type="entry name" value="PIN domain-like"/>
    <property type="match status" value="1"/>
</dbReference>
<dbReference type="InterPro" id="IPR002716">
    <property type="entry name" value="PIN_dom"/>
</dbReference>
<keyword evidence="9" id="KW-1185">Reference proteome</keyword>
<proteinExistence type="inferred from homology"/>
<accession>A0A9E5JQU7</accession>
<sequence length="130" mass="14033">MALYFDTSALVKLVVAEPETTALRDTVRVSTAEPVSSDLTRTELLRTVRRGAPDRLVSAREVLESLTLVPVTTEVFEAAGRLEPRTLRALDSLHLASALGLGDDLEAVVTYDHRLADACRANGVVVLAPH</sequence>
<dbReference type="GO" id="GO:0016787">
    <property type="term" value="F:hydrolase activity"/>
    <property type="evidence" value="ECO:0007669"/>
    <property type="project" value="UniProtKB-KW"/>
</dbReference>
<protein>
    <recommendedName>
        <fullName evidence="6">Ribonuclease VapC</fullName>
        <shortName evidence="6">RNase VapC</shortName>
        <ecNumber evidence="6">3.1.-.-</ecNumber>
    </recommendedName>
    <alternativeName>
        <fullName evidence="6">Toxin VapC</fullName>
    </alternativeName>
</protein>
<keyword evidence="5 6" id="KW-0460">Magnesium</keyword>
<keyword evidence="2 6" id="KW-0540">Nuclease</keyword>